<evidence type="ECO:0000256" key="1">
    <source>
        <dbReference type="SAM" id="MobiDB-lite"/>
    </source>
</evidence>
<name>A0A1I2FZ65_9ACTN</name>
<reference evidence="2 3" key="1">
    <citation type="submission" date="2016-10" db="EMBL/GenBank/DDBJ databases">
        <authorList>
            <person name="de Groot N.N."/>
        </authorList>
    </citation>
    <scope>NUCLEOTIDE SEQUENCE [LARGE SCALE GENOMIC DNA]</scope>
    <source>
        <strain evidence="2 3">DSM 43019</strain>
    </source>
</reference>
<feature type="region of interest" description="Disordered" evidence="1">
    <location>
        <begin position="32"/>
        <end position="69"/>
    </location>
</feature>
<dbReference type="EMBL" id="FONV01000006">
    <property type="protein sequence ID" value="SFF10010.1"/>
    <property type="molecule type" value="Genomic_DNA"/>
</dbReference>
<evidence type="ECO:0000313" key="2">
    <source>
        <dbReference type="EMBL" id="SFF10010.1"/>
    </source>
</evidence>
<gene>
    <name evidence="2" type="ORF">SAMN05421541_10626</name>
</gene>
<protein>
    <submittedName>
        <fullName evidence="2">Uncharacterized protein</fullName>
    </submittedName>
</protein>
<dbReference type="STRING" id="35752.SAMN05421541_10626"/>
<sequence>MKTFLCTGDSWLADVFPYRTAELRPLLPLAGCHRRSPLSGSSGRPWPAGEEVDGDRRHGEPGEGCDLAG</sequence>
<dbReference type="Proteomes" id="UP000199645">
    <property type="component" value="Unassembled WGS sequence"/>
</dbReference>
<proteinExistence type="predicted"/>
<accession>A0A1I2FZ65</accession>
<dbReference type="AlphaFoldDB" id="A0A1I2FZ65"/>
<keyword evidence="3" id="KW-1185">Reference proteome</keyword>
<evidence type="ECO:0000313" key="3">
    <source>
        <dbReference type="Proteomes" id="UP000199645"/>
    </source>
</evidence>
<organism evidence="2 3">
    <name type="scientific">Actinoplanes philippinensis</name>
    <dbReference type="NCBI Taxonomy" id="35752"/>
    <lineage>
        <taxon>Bacteria</taxon>
        <taxon>Bacillati</taxon>
        <taxon>Actinomycetota</taxon>
        <taxon>Actinomycetes</taxon>
        <taxon>Micromonosporales</taxon>
        <taxon>Micromonosporaceae</taxon>
        <taxon>Actinoplanes</taxon>
    </lineage>
</organism>
<dbReference type="RefSeq" id="WP_093614844.1">
    <property type="nucleotide sequence ID" value="NZ_BOMT01000023.1"/>
</dbReference>